<dbReference type="EMBL" id="CP136137">
    <property type="protein sequence ID" value="WYY08056.1"/>
    <property type="molecule type" value="Genomic_DNA"/>
</dbReference>
<dbReference type="Proteomes" id="UP001479933">
    <property type="component" value="Chromosome"/>
</dbReference>
<dbReference type="InterPro" id="IPR010427">
    <property type="entry name" value="DUF1023"/>
</dbReference>
<dbReference type="Gene3D" id="3.40.50.1820">
    <property type="entry name" value="alpha/beta hydrolase"/>
    <property type="match status" value="1"/>
</dbReference>
<feature type="domain" description="DUF1023" evidence="1">
    <location>
        <begin position="281"/>
        <end position="420"/>
    </location>
</feature>
<keyword evidence="2" id="KW-0378">Hydrolase</keyword>
<evidence type="ECO:0000313" key="3">
    <source>
        <dbReference type="Proteomes" id="UP001479933"/>
    </source>
</evidence>
<organism evidence="2 3">
    <name type="scientific">Gordonia hydrophobica</name>
    <dbReference type="NCBI Taxonomy" id="40516"/>
    <lineage>
        <taxon>Bacteria</taxon>
        <taxon>Bacillati</taxon>
        <taxon>Actinomycetota</taxon>
        <taxon>Actinomycetes</taxon>
        <taxon>Mycobacteriales</taxon>
        <taxon>Gordoniaceae</taxon>
        <taxon>Gordonia</taxon>
    </lineage>
</organism>
<dbReference type="Pfam" id="PF06259">
    <property type="entry name" value="Abhydrolase_8"/>
    <property type="match status" value="1"/>
</dbReference>
<proteinExistence type="predicted"/>
<keyword evidence="3" id="KW-1185">Reference proteome</keyword>
<gene>
    <name evidence="2" type="ORF">RVF87_02950</name>
</gene>
<dbReference type="RefSeq" id="WP_066167142.1">
    <property type="nucleotide sequence ID" value="NZ_CP136137.1"/>
</dbReference>
<reference evidence="2 3" key="1">
    <citation type="journal article" date="2023" name="Virus Evol.">
        <title>Computational host range prediction-The good, the bad, and the ugly.</title>
        <authorList>
            <person name="Howell A.A."/>
            <person name="Versoza C.J."/>
            <person name="Pfeifer S.P."/>
        </authorList>
    </citation>
    <scope>NUCLEOTIDE SEQUENCE [LARGE SCALE GENOMIC DNA]</scope>
    <source>
        <strain evidence="2 3">1610/1b</strain>
    </source>
</reference>
<name>A0ABZ2U424_9ACTN</name>
<dbReference type="InterPro" id="IPR029058">
    <property type="entry name" value="AB_hydrolase_fold"/>
</dbReference>
<accession>A0ABZ2U424</accession>
<evidence type="ECO:0000313" key="2">
    <source>
        <dbReference type="EMBL" id="WYY08056.1"/>
    </source>
</evidence>
<dbReference type="GO" id="GO:0016787">
    <property type="term" value="F:hydrolase activity"/>
    <property type="evidence" value="ECO:0007669"/>
    <property type="project" value="UniProtKB-KW"/>
</dbReference>
<dbReference type="SUPFAM" id="SSF53474">
    <property type="entry name" value="alpha/beta-Hydrolases"/>
    <property type="match status" value="1"/>
</dbReference>
<evidence type="ECO:0000259" key="1">
    <source>
        <dbReference type="Pfam" id="PF06259"/>
    </source>
</evidence>
<sequence>MTSVSAVLAWPLDALLAASTEFAVAGESAGTADTLRRTFDIDPTWSGRTRVAAQARVAAEVTRLRRLERTFVEISETLRAGQSRMGAVQDRLRSQLQTARVTGFNVGDNGAVAHPDPQRRADADYLMDRIRSLLDQADMADVVLGAKLKLLTGQLDGSGTLVPLPNGEYRSADEAANALSRMTAEEVARYWESLNAAERATLVNRVPELIGNLNGVDFTDRIQANRLSIQAALAKELAAGRSRSDKAEHLRSLLAPASDPLRPGTTVPRTFLGFHDVGNGRFIELVGDVTVDSPGLAVLVPGTGTGLHNADDYRRRAANIAKAGGSPVIVYADGEFPQSIVEKDFTPLVGTAVDPTAARTIAPDLVGFTAAVERQMTASGRPTPITVIGHSYGGAIVGTAEQLGLRADRVVYASASGTGVGDGPWHNPNPVVERYSLTPPGDPIQYWQKFGEGLHGGDPDSTPGVTRLDSGYYSDGTLVAGGPSHSGYLDDAGSDAVRNLGAVIAGEAPTPYVKREPDIDASGDLSDLVTDWLSEKLHLVPGH</sequence>
<protein>
    <submittedName>
        <fullName evidence="2">Alpha/beta hydrolase</fullName>
    </submittedName>
</protein>